<feature type="transmembrane region" description="Helical" evidence="1">
    <location>
        <begin position="209"/>
        <end position="227"/>
    </location>
</feature>
<feature type="transmembrane region" description="Helical" evidence="1">
    <location>
        <begin position="40"/>
        <end position="64"/>
    </location>
</feature>
<dbReference type="Pfam" id="PF14023">
    <property type="entry name" value="Bestrophin-like"/>
    <property type="match status" value="1"/>
</dbReference>
<reference evidence="2" key="1">
    <citation type="journal article" date="2015" name="Proc. Natl. Acad. Sci. U.S.A.">
        <title>Bacterial clade with the ribosomal RNA operon on a small plasmid rather than the chromosome.</title>
        <authorList>
            <person name="Anda M."/>
            <person name="Ohtsubo Y."/>
            <person name="Okubo T."/>
            <person name="Sugawara M."/>
            <person name="Nagata Y."/>
            <person name="Tsuda M."/>
            <person name="Minamisawa K."/>
            <person name="Mitsui H."/>
        </authorList>
    </citation>
    <scope>NUCLEOTIDE SEQUENCE</scope>
    <source>
        <strain evidence="2">DSM 21988</strain>
    </source>
</reference>
<evidence type="ECO:0008006" key="3">
    <source>
        <dbReference type="Google" id="ProtNLM"/>
    </source>
</evidence>
<dbReference type="InterPro" id="IPR025333">
    <property type="entry name" value="DUF4239"/>
</dbReference>
<dbReference type="RefSeq" id="WP_060602407.1">
    <property type="nucleotide sequence ID" value="NZ_BBWQ01000009.1"/>
</dbReference>
<organism evidence="2">
    <name type="scientific">Aureimonas altamirensis</name>
    <dbReference type="NCBI Taxonomy" id="370622"/>
    <lineage>
        <taxon>Bacteria</taxon>
        <taxon>Pseudomonadati</taxon>
        <taxon>Pseudomonadota</taxon>
        <taxon>Alphaproteobacteria</taxon>
        <taxon>Hyphomicrobiales</taxon>
        <taxon>Aurantimonadaceae</taxon>
        <taxon>Aureimonas</taxon>
    </lineage>
</organism>
<feature type="transmembrane region" description="Helical" evidence="1">
    <location>
        <begin position="6"/>
        <end position="28"/>
    </location>
</feature>
<sequence length="254" mass="27233">MEPFSTSLLIFTIVVVGAMSAMAVGPSLRPHHISAETRDVVKLGIGMVSAMSALILGLTVSSVMSSYNLTERDVQQYATDLVNLDGALRDYGAGADAVRADLQHFTVLSLAEAWPARRSLMPGAEETDVEQALSAIGTAISDLPGDTADAAQDRGAAVAMYRKVQQDRWKIGIESYSSVNPVMIVVVAVWLTLIFMSFGLFAPRNIVSVLFLIICPACIAGTIYLILDLNTPFEGTTAIAPVPLERALLHQQRP</sequence>
<keyword evidence="1" id="KW-0472">Membrane</keyword>
<dbReference type="AlphaFoldDB" id="A0A0P0YXF5"/>
<keyword evidence="1" id="KW-1133">Transmembrane helix</keyword>
<feature type="transmembrane region" description="Helical" evidence="1">
    <location>
        <begin position="182"/>
        <end position="202"/>
    </location>
</feature>
<keyword evidence="1" id="KW-0812">Transmembrane</keyword>
<name>A0A0P0YXF5_9HYPH</name>
<evidence type="ECO:0000313" key="2">
    <source>
        <dbReference type="EMBL" id="BAT25918.1"/>
    </source>
</evidence>
<proteinExistence type="predicted"/>
<protein>
    <recommendedName>
        <fullName evidence="3">DUF4239 domain-containing protein</fullName>
    </recommendedName>
</protein>
<evidence type="ECO:0000256" key="1">
    <source>
        <dbReference type="SAM" id="Phobius"/>
    </source>
</evidence>
<dbReference type="EMBL" id="LC066371">
    <property type="protein sequence ID" value="BAT25918.1"/>
    <property type="molecule type" value="Genomic_DNA"/>
</dbReference>
<accession>A0A0P0YXF5</accession>